<proteinExistence type="predicted"/>
<reference evidence="1" key="1">
    <citation type="journal article" date="2020" name="Stud. Mycol.">
        <title>101 Dothideomycetes genomes: a test case for predicting lifestyles and emergence of pathogens.</title>
        <authorList>
            <person name="Haridas S."/>
            <person name="Albert R."/>
            <person name="Binder M."/>
            <person name="Bloem J."/>
            <person name="Labutti K."/>
            <person name="Salamov A."/>
            <person name="Andreopoulos B."/>
            <person name="Baker S."/>
            <person name="Barry K."/>
            <person name="Bills G."/>
            <person name="Bluhm B."/>
            <person name="Cannon C."/>
            <person name="Castanera R."/>
            <person name="Culley D."/>
            <person name="Daum C."/>
            <person name="Ezra D."/>
            <person name="Gonzalez J."/>
            <person name="Henrissat B."/>
            <person name="Kuo A."/>
            <person name="Liang C."/>
            <person name="Lipzen A."/>
            <person name="Lutzoni F."/>
            <person name="Magnuson J."/>
            <person name="Mondo S."/>
            <person name="Nolan M."/>
            <person name="Ohm R."/>
            <person name="Pangilinan J."/>
            <person name="Park H.-J."/>
            <person name="Ramirez L."/>
            <person name="Alfaro M."/>
            <person name="Sun H."/>
            <person name="Tritt A."/>
            <person name="Yoshinaga Y."/>
            <person name="Zwiers L.-H."/>
            <person name="Turgeon B."/>
            <person name="Goodwin S."/>
            <person name="Spatafora J."/>
            <person name="Crous P."/>
            <person name="Grigoriev I."/>
        </authorList>
    </citation>
    <scope>NUCLEOTIDE SEQUENCE</scope>
    <source>
        <strain evidence="1">CBS 107.79</strain>
    </source>
</reference>
<dbReference type="AlphaFoldDB" id="A0A6A5V8P8"/>
<protein>
    <recommendedName>
        <fullName evidence="3">LIM zinc-binding domain-containing protein</fullName>
    </recommendedName>
</protein>
<accession>A0A6A5V8P8</accession>
<dbReference type="OrthoDB" id="3776781at2759"/>
<evidence type="ECO:0000313" key="1">
    <source>
        <dbReference type="EMBL" id="KAF1973485.1"/>
    </source>
</evidence>
<gene>
    <name evidence="1" type="ORF">BU23DRAFT_464727</name>
</gene>
<sequence length="49" mass="5697">TLHRLASPYDFLCLQCNRRKKAKLVAIRHNQWDNLCCNACYGLMLSKGE</sequence>
<feature type="non-terminal residue" evidence="1">
    <location>
        <position position="1"/>
    </location>
</feature>
<organism evidence="1 2">
    <name type="scientific">Bimuria novae-zelandiae CBS 107.79</name>
    <dbReference type="NCBI Taxonomy" id="1447943"/>
    <lineage>
        <taxon>Eukaryota</taxon>
        <taxon>Fungi</taxon>
        <taxon>Dikarya</taxon>
        <taxon>Ascomycota</taxon>
        <taxon>Pezizomycotina</taxon>
        <taxon>Dothideomycetes</taxon>
        <taxon>Pleosporomycetidae</taxon>
        <taxon>Pleosporales</taxon>
        <taxon>Massarineae</taxon>
        <taxon>Didymosphaeriaceae</taxon>
        <taxon>Bimuria</taxon>
    </lineage>
</organism>
<dbReference type="Proteomes" id="UP000800036">
    <property type="component" value="Unassembled WGS sequence"/>
</dbReference>
<dbReference type="EMBL" id="ML976680">
    <property type="protein sequence ID" value="KAF1973485.1"/>
    <property type="molecule type" value="Genomic_DNA"/>
</dbReference>
<name>A0A6A5V8P8_9PLEO</name>
<keyword evidence="2" id="KW-1185">Reference proteome</keyword>
<evidence type="ECO:0008006" key="3">
    <source>
        <dbReference type="Google" id="ProtNLM"/>
    </source>
</evidence>
<evidence type="ECO:0000313" key="2">
    <source>
        <dbReference type="Proteomes" id="UP000800036"/>
    </source>
</evidence>